<comment type="subcellular location">
    <subcellularLocation>
        <location evidence="1">Cytoplasm</location>
    </subcellularLocation>
</comment>
<proteinExistence type="inferred from homology"/>
<evidence type="ECO:0000256" key="1">
    <source>
        <dbReference type="ARBA" id="ARBA00004496"/>
    </source>
</evidence>
<evidence type="ECO:0000256" key="4">
    <source>
        <dbReference type="SAM" id="MobiDB-lite"/>
    </source>
</evidence>
<reference evidence="5" key="2">
    <citation type="submission" date="2020-08" db="EMBL/GenBank/DDBJ databases">
        <title>Plant Genome Project.</title>
        <authorList>
            <person name="Zhang R.-G."/>
        </authorList>
    </citation>
    <scope>NUCLEOTIDE SEQUENCE</scope>
    <source>
        <strain evidence="5">Huo1</strain>
        <tissue evidence="5">Leaf</tissue>
    </source>
</reference>
<dbReference type="GO" id="GO:0005737">
    <property type="term" value="C:cytoplasm"/>
    <property type="evidence" value="ECO:0007669"/>
    <property type="project" value="UniProtKB-SubCell"/>
</dbReference>
<dbReference type="Pfam" id="PF02115">
    <property type="entry name" value="Rho_GDI"/>
    <property type="match status" value="1"/>
</dbReference>
<feature type="region of interest" description="Disordered" evidence="4">
    <location>
        <begin position="267"/>
        <end position="308"/>
    </location>
</feature>
<sequence length="391" mass="43156">MAQILSLPPLLPACRNRIPALLKTATSTSSTHSWSSLSHSLNCNGRFSCLFSDNRKQDQARKALESALGGKKAELEQWDKEIKRREEAGGGGNSGGGGWFGWRRWFGGSDDGHFWQEAQQASLTILGILVIYLIVAKGDVLLAVIFNPLLFALRGTRSVFAFLTSKITNQNGQNFGTPQEEVVVHVSAKERVEQPVKIFLQNTSLHGHINRAIECDYEEDEQTRATGSVILLRHKTSIRRRITVSPFGILENCVKLMSLAVGVATSSKDMGFDDNNKGDGEGGNPVHNPEPETEDEDEDDAEAKIQLGPQCTLKELSEKDKDDESLRRWKEQLLGSVDINSVGDLSLVVKMQRGDETRQACVVLKSLNKTKKFEIFCLIASISGHNSHSPK</sequence>
<dbReference type="PANTHER" id="PTHR36393">
    <property type="entry name" value="SULFATE ADENYLYLTRANSFERASE SUBUNIT"/>
    <property type="match status" value="1"/>
</dbReference>
<comment type="caution">
    <text evidence="5">The sequence shown here is derived from an EMBL/GenBank/DDBJ whole genome shotgun (WGS) entry which is preliminary data.</text>
</comment>
<dbReference type="InterPro" id="IPR024792">
    <property type="entry name" value="RhoGDI_dom_sf"/>
</dbReference>
<keyword evidence="6" id="KW-1185">Reference proteome</keyword>
<feature type="compositionally biased region" description="Basic and acidic residues" evidence="4">
    <location>
        <begin position="270"/>
        <end position="280"/>
    </location>
</feature>
<dbReference type="AlphaFoldDB" id="A0A8X8WCF4"/>
<feature type="compositionally biased region" description="Acidic residues" evidence="4">
    <location>
        <begin position="291"/>
        <end position="301"/>
    </location>
</feature>
<keyword evidence="3" id="KW-0963">Cytoplasm</keyword>
<comment type="similarity">
    <text evidence="2">Belongs to the Rho GDI family.</text>
</comment>
<dbReference type="Proteomes" id="UP000298416">
    <property type="component" value="Unassembled WGS sequence"/>
</dbReference>
<dbReference type="Gene3D" id="2.70.50.30">
    <property type="entry name" value="Coagulation Factor XIII, subunit A, domain 1"/>
    <property type="match status" value="1"/>
</dbReference>
<protein>
    <submittedName>
        <fullName evidence="5">Uncharacterized protein</fullName>
    </submittedName>
</protein>
<dbReference type="InterPro" id="IPR000406">
    <property type="entry name" value="Rho_GDI"/>
</dbReference>
<dbReference type="EMBL" id="PNBA02000018">
    <property type="protein sequence ID" value="KAG6392378.1"/>
    <property type="molecule type" value="Genomic_DNA"/>
</dbReference>
<evidence type="ECO:0000256" key="2">
    <source>
        <dbReference type="ARBA" id="ARBA00009758"/>
    </source>
</evidence>
<accession>A0A8X8WCF4</accession>
<evidence type="ECO:0000256" key="3">
    <source>
        <dbReference type="ARBA" id="ARBA00022490"/>
    </source>
</evidence>
<dbReference type="PANTHER" id="PTHR36393:SF1">
    <property type="entry name" value="SULFATE ADENYLYLTRANSFERASE SUBUNIT"/>
    <property type="match status" value="1"/>
</dbReference>
<organism evidence="5">
    <name type="scientific">Salvia splendens</name>
    <name type="common">Scarlet sage</name>
    <dbReference type="NCBI Taxonomy" id="180675"/>
    <lineage>
        <taxon>Eukaryota</taxon>
        <taxon>Viridiplantae</taxon>
        <taxon>Streptophyta</taxon>
        <taxon>Embryophyta</taxon>
        <taxon>Tracheophyta</taxon>
        <taxon>Spermatophyta</taxon>
        <taxon>Magnoliopsida</taxon>
        <taxon>eudicotyledons</taxon>
        <taxon>Gunneridae</taxon>
        <taxon>Pentapetalae</taxon>
        <taxon>asterids</taxon>
        <taxon>lamiids</taxon>
        <taxon>Lamiales</taxon>
        <taxon>Lamiaceae</taxon>
        <taxon>Nepetoideae</taxon>
        <taxon>Mentheae</taxon>
        <taxon>Salviinae</taxon>
        <taxon>Salvia</taxon>
        <taxon>Salvia subgen. Calosphace</taxon>
        <taxon>core Calosphace</taxon>
    </lineage>
</organism>
<dbReference type="GO" id="GO:0005094">
    <property type="term" value="F:Rho GDP-dissociation inhibitor activity"/>
    <property type="evidence" value="ECO:0007669"/>
    <property type="project" value="InterPro"/>
</dbReference>
<name>A0A8X8WCF4_SALSN</name>
<evidence type="ECO:0000313" key="6">
    <source>
        <dbReference type="Proteomes" id="UP000298416"/>
    </source>
</evidence>
<dbReference type="GO" id="GO:0007266">
    <property type="term" value="P:Rho protein signal transduction"/>
    <property type="evidence" value="ECO:0007669"/>
    <property type="project" value="InterPro"/>
</dbReference>
<dbReference type="SUPFAM" id="SSF81296">
    <property type="entry name" value="E set domains"/>
    <property type="match status" value="1"/>
</dbReference>
<gene>
    <name evidence="5" type="ORF">SASPL_146595</name>
</gene>
<reference evidence="5" key="1">
    <citation type="submission" date="2018-01" db="EMBL/GenBank/DDBJ databases">
        <authorList>
            <person name="Mao J.F."/>
        </authorList>
    </citation>
    <scope>NUCLEOTIDE SEQUENCE</scope>
    <source>
        <strain evidence="5">Huo1</strain>
        <tissue evidence="5">Leaf</tissue>
    </source>
</reference>
<dbReference type="InterPro" id="IPR014756">
    <property type="entry name" value="Ig_E-set"/>
</dbReference>
<evidence type="ECO:0000313" key="5">
    <source>
        <dbReference type="EMBL" id="KAG6392378.1"/>
    </source>
</evidence>